<dbReference type="EMBL" id="VFOW01000001">
    <property type="protein sequence ID" value="TQL75983.1"/>
    <property type="molecule type" value="Genomic_DNA"/>
</dbReference>
<dbReference type="GO" id="GO:0005975">
    <property type="term" value="P:carbohydrate metabolic process"/>
    <property type="evidence" value="ECO:0007669"/>
    <property type="project" value="UniProtKB-ARBA"/>
</dbReference>
<feature type="signal peptide" evidence="7">
    <location>
        <begin position="1"/>
        <end position="27"/>
    </location>
</feature>
<gene>
    <name evidence="9" type="ORF">FB566_1503</name>
</gene>
<dbReference type="Proteomes" id="UP000317043">
    <property type="component" value="Unassembled WGS sequence"/>
</dbReference>
<organism evidence="9 10">
    <name type="scientific">Stackebrandtia endophytica</name>
    <dbReference type="NCBI Taxonomy" id="1496996"/>
    <lineage>
        <taxon>Bacteria</taxon>
        <taxon>Bacillati</taxon>
        <taxon>Actinomycetota</taxon>
        <taxon>Actinomycetes</taxon>
        <taxon>Glycomycetales</taxon>
        <taxon>Glycomycetaceae</taxon>
        <taxon>Stackebrandtia</taxon>
    </lineage>
</organism>
<evidence type="ECO:0000259" key="8">
    <source>
        <dbReference type="PROSITE" id="PS50847"/>
    </source>
</evidence>
<dbReference type="Gene3D" id="2.60.40.10">
    <property type="entry name" value="Immunoglobulins"/>
    <property type="match status" value="1"/>
</dbReference>
<keyword evidence="2" id="KW-0964">Secreted</keyword>
<evidence type="ECO:0000256" key="7">
    <source>
        <dbReference type="SAM" id="SignalP"/>
    </source>
</evidence>
<evidence type="ECO:0000256" key="3">
    <source>
        <dbReference type="ARBA" id="ARBA00022729"/>
    </source>
</evidence>
<feature type="transmembrane region" description="Helical" evidence="6">
    <location>
        <begin position="206"/>
        <end position="226"/>
    </location>
</feature>
<name>A0A543ATR0_9ACTN</name>
<keyword evidence="6" id="KW-0472">Membrane</keyword>
<feature type="compositionally biased region" description="Acidic residues" evidence="5">
    <location>
        <begin position="125"/>
        <end position="147"/>
    </location>
</feature>
<evidence type="ECO:0000256" key="1">
    <source>
        <dbReference type="ARBA" id="ARBA00022512"/>
    </source>
</evidence>
<proteinExistence type="predicted"/>
<feature type="region of interest" description="Disordered" evidence="5">
    <location>
        <begin position="116"/>
        <end position="164"/>
    </location>
</feature>
<feature type="domain" description="Gram-positive cocci surface proteins LPxTG" evidence="8">
    <location>
        <begin position="199"/>
        <end position="232"/>
    </location>
</feature>
<accession>A0A543ATR0</accession>
<keyword evidence="6" id="KW-0812">Transmembrane</keyword>
<sequence>MRRVFATLCVSAAASLAVLLTATPAWADEYTEMTGDVSPEKVRIGEPVTVTLTVTNLTDTEVTYDPITAPDQFADCAQDIGTLDAGESVTVTCSTVVHKDTPTEATFSVKGVFYKSKPRDRDQDEAADPDETTVQEEPAADDADEPGDVFGYGDHHDKKKKKHKTYAEVTVDFKIKHKHKPTPSPSEPTMAPTTQSPSLPTTGSSITPIAATGGALLLLGVGLGVWRRVRRN</sequence>
<evidence type="ECO:0000313" key="9">
    <source>
        <dbReference type="EMBL" id="TQL75983.1"/>
    </source>
</evidence>
<evidence type="ECO:0000256" key="2">
    <source>
        <dbReference type="ARBA" id="ARBA00022525"/>
    </source>
</evidence>
<evidence type="ECO:0000256" key="4">
    <source>
        <dbReference type="ARBA" id="ARBA00023088"/>
    </source>
</evidence>
<dbReference type="NCBIfam" id="TIGR01167">
    <property type="entry name" value="LPXTG_anchor"/>
    <property type="match status" value="1"/>
</dbReference>
<dbReference type="InParanoid" id="A0A543ATR0"/>
<evidence type="ECO:0000256" key="5">
    <source>
        <dbReference type="SAM" id="MobiDB-lite"/>
    </source>
</evidence>
<keyword evidence="6" id="KW-1133">Transmembrane helix</keyword>
<dbReference type="Pfam" id="PF00746">
    <property type="entry name" value="Gram_pos_anchor"/>
    <property type="match status" value="1"/>
</dbReference>
<dbReference type="PROSITE" id="PS50847">
    <property type="entry name" value="GRAM_POS_ANCHORING"/>
    <property type="match status" value="1"/>
</dbReference>
<keyword evidence="10" id="KW-1185">Reference proteome</keyword>
<evidence type="ECO:0000256" key="6">
    <source>
        <dbReference type="SAM" id="Phobius"/>
    </source>
</evidence>
<feature type="chain" id="PRO_5021957131" evidence="7">
    <location>
        <begin position="28"/>
        <end position="232"/>
    </location>
</feature>
<dbReference type="InterPro" id="IPR019931">
    <property type="entry name" value="LPXTG_anchor"/>
</dbReference>
<evidence type="ECO:0000313" key="10">
    <source>
        <dbReference type="Proteomes" id="UP000317043"/>
    </source>
</evidence>
<keyword evidence="3 7" id="KW-0732">Signal</keyword>
<feature type="region of interest" description="Disordered" evidence="5">
    <location>
        <begin position="176"/>
        <end position="205"/>
    </location>
</feature>
<feature type="compositionally biased region" description="Polar residues" evidence="5">
    <location>
        <begin position="191"/>
        <end position="205"/>
    </location>
</feature>
<comment type="caution">
    <text evidence="9">The sequence shown here is derived from an EMBL/GenBank/DDBJ whole genome shotgun (WGS) entry which is preliminary data.</text>
</comment>
<dbReference type="InterPro" id="IPR013783">
    <property type="entry name" value="Ig-like_fold"/>
</dbReference>
<dbReference type="AlphaFoldDB" id="A0A543ATR0"/>
<reference evidence="9 10" key="1">
    <citation type="submission" date="2019-06" db="EMBL/GenBank/DDBJ databases">
        <title>Sequencing the genomes of 1000 actinobacteria strains.</title>
        <authorList>
            <person name="Klenk H.-P."/>
        </authorList>
    </citation>
    <scope>NUCLEOTIDE SEQUENCE [LARGE SCALE GENOMIC DNA]</scope>
    <source>
        <strain evidence="9 10">DSM 45928</strain>
    </source>
</reference>
<dbReference type="RefSeq" id="WP_211347582.1">
    <property type="nucleotide sequence ID" value="NZ_JBHTGS010000001.1"/>
</dbReference>
<keyword evidence="1" id="KW-0134">Cell wall</keyword>
<protein>
    <submittedName>
        <fullName evidence="9">LPXTG-motif cell wall-anchored protein</fullName>
    </submittedName>
</protein>
<keyword evidence="4" id="KW-0572">Peptidoglycan-anchor</keyword>